<accession>A0A4P7W4D7</accession>
<dbReference type="PANTHER" id="PTHR33529:SF6">
    <property type="entry name" value="YJGP_YJGQ FAMILY PERMEASE"/>
    <property type="match status" value="1"/>
</dbReference>
<keyword evidence="5 6" id="KW-0472">Membrane</keyword>
<evidence type="ECO:0000256" key="6">
    <source>
        <dbReference type="SAM" id="Phobius"/>
    </source>
</evidence>
<reference evidence="8" key="1">
    <citation type="submission" date="2019-02" db="EMBL/GenBank/DDBJ databases">
        <title>Isolation and identification of novel species under the genus Muribaculum.</title>
        <authorList>
            <person name="Miyake S."/>
            <person name="Ding Y."/>
            <person name="Low A."/>
            <person name="Soh M."/>
            <person name="Seedorf H."/>
        </authorList>
    </citation>
    <scope>NUCLEOTIDE SEQUENCE [LARGE SCALE GENOMIC DNA]</scope>
    <source>
        <strain evidence="8">H5</strain>
    </source>
</reference>
<sequence length="639" mass="73473">MLRIKRMDIFILQSFVPLFMMTFCICLFIVLMQFLWRYIDELVGKGLGVDVIGELFFYAALTMIPMALPLAILLASLMTFGNLGEQFELTAMKASGISLLRTMAPLIVLMVCIATGAFFFQNDVLPVAQTKMWTLLYSMRQKSPELEIPEGVFYDQIPGYNLFVQEKNRETGVLYEVMIYDVSKGFENSSIILADSGKMSITPDKTHLFLRLWHGESFENLKDAGAGNMKNVPYRRESFSEKEIMLKFDSNFNRMDEQGMRNQYVGKNMAELQATIDSVGARVDSLGSSYGTALREYPYMGIHAYQTRIDSGKSVKTRRPDVEIAKPVNVDSIMRGSSSGIRIGYLNQGLAKAQRMRQEYEYKSIAMADDLKTMRRHAIELQKKFTLSFACIIFFFIGAPLGAIIRKGGLGTPLVISVFLFIFYYIIDNMGYKLARDGKWEVWEGMWLSAAVLLPMGVFFTYKAVNDSAVFNKDAYLNFFRKFFGVSEVRHVEMKELVMEEIDPVIAVQRMEALKLEVAAYLSRNPARQSYRDYWLHGYDRDELHRLRDTIENDVEYLSNSREKMVVLKLMDFPVLRSLWFQQPSTRPWLSWIMIALFPIGLAVWFYGRKTQLRLRDELSTVTKVADQLIELIAPKIDD</sequence>
<evidence type="ECO:0000256" key="5">
    <source>
        <dbReference type="ARBA" id="ARBA00023136"/>
    </source>
</evidence>
<feature type="transmembrane region" description="Helical" evidence="6">
    <location>
        <begin position="410"/>
        <end position="427"/>
    </location>
</feature>
<evidence type="ECO:0000256" key="4">
    <source>
        <dbReference type="ARBA" id="ARBA00022989"/>
    </source>
</evidence>
<dbReference type="GO" id="GO:0043190">
    <property type="term" value="C:ATP-binding cassette (ABC) transporter complex"/>
    <property type="evidence" value="ECO:0007669"/>
    <property type="project" value="TreeGrafter"/>
</dbReference>
<protein>
    <submittedName>
        <fullName evidence="7">YjgP/YjgQ family permease</fullName>
    </submittedName>
</protein>
<keyword evidence="8" id="KW-1185">Reference proteome</keyword>
<dbReference type="EMBL" id="CP039396">
    <property type="protein sequence ID" value="QCD42265.1"/>
    <property type="molecule type" value="Genomic_DNA"/>
</dbReference>
<name>A0A4P7W4D7_9BACT</name>
<feature type="transmembrane region" description="Helical" evidence="6">
    <location>
        <begin position="447"/>
        <end position="465"/>
    </location>
</feature>
<feature type="transmembrane region" description="Helical" evidence="6">
    <location>
        <begin position="385"/>
        <end position="403"/>
    </location>
</feature>
<evidence type="ECO:0000313" key="7">
    <source>
        <dbReference type="EMBL" id="QCD42265.1"/>
    </source>
</evidence>
<comment type="subcellular location">
    <subcellularLocation>
        <location evidence="1">Cell membrane</location>
        <topology evidence="1">Multi-pass membrane protein</topology>
    </subcellularLocation>
</comment>
<evidence type="ECO:0000256" key="1">
    <source>
        <dbReference type="ARBA" id="ARBA00004651"/>
    </source>
</evidence>
<evidence type="ECO:0000256" key="3">
    <source>
        <dbReference type="ARBA" id="ARBA00022692"/>
    </source>
</evidence>
<organism evidence="7 8">
    <name type="scientific">Duncaniella dubosii</name>
    <dbReference type="NCBI Taxonomy" id="2518971"/>
    <lineage>
        <taxon>Bacteria</taxon>
        <taxon>Pseudomonadati</taxon>
        <taxon>Bacteroidota</taxon>
        <taxon>Bacteroidia</taxon>
        <taxon>Bacteroidales</taxon>
        <taxon>Muribaculaceae</taxon>
        <taxon>Duncaniella</taxon>
    </lineage>
</organism>
<feature type="transmembrane region" description="Helical" evidence="6">
    <location>
        <begin position="56"/>
        <end position="78"/>
    </location>
</feature>
<feature type="transmembrane region" description="Helical" evidence="6">
    <location>
        <begin position="589"/>
        <end position="608"/>
    </location>
</feature>
<evidence type="ECO:0000313" key="8">
    <source>
        <dbReference type="Proteomes" id="UP000297149"/>
    </source>
</evidence>
<dbReference type="Proteomes" id="UP000297149">
    <property type="component" value="Chromosome"/>
</dbReference>
<gene>
    <name evidence="7" type="ORF">E7747_08220</name>
</gene>
<proteinExistence type="predicted"/>
<dbReference type="AlphaFoldDB" id="A0A4P7W4D7"/>
<dbReference type="RefSeq" id="WP_136415326.1">
    <property type="nucleotide sequence ID" value="NZ_CP039396.1"/>
</dbReference>
<dbReference type="GO" id="GO:0015920">
    <property type="term" value="P:lipopolysaccharide transport"/>
    <property type="evidence" value="ECO:0007669"/>
    <property type="project" value="TreeGrafter"/>
</dbReference>
<dbReference type="InterPro" id="IPR005495">
    <property type="entry name" value="LptG/LptF_permease"/>
</dbReference>
<keyword evidence="2" id="KW-1003">Cell membrane</keyword>
<evidence type="ECO:0000256" key="2">
    <source>
        <dbReference type="ARBA" id="ARBA00022475"/>
    </source>
</evidence>
<feature type="transmembrane region" description="Helical" evidence="6">
    <location>
        <begin position="99"/>
        <end position="120"/>
    </location>
</feature>
<dbReference type="KEGG" id="ddb:E7747_08220"/>
<feature type="transmembrane region" description="Helical" evidence="6">
    <location>
        <begin position="12"/>
        <end position="36"/>
    </location>
</feature>
<dbReference type="Pfam" id="PF03739">
    <property type="entry name" value="LptF_LptG"/>
    <property type="match status" value="1"/>
</dbReference>
<keyword evidence="4 6" id="KW-1133">Transmembrane helix</keyword>
<keyword evidence="3 6" id="KW-0812">Transmembrane</keyword>
<dbReference type="PANTHER" id="PTHR33529">
    <property type="entry name" value="SLR0882 PROTEIN-RELATED"/>
    <property type="match status" value="1"/>
</dbReference>